<dbReference type="Proteomes" id="UP000321129">
    <property type="component" value="Unassembled WGS sequence"/>
</dbReference>
<evidence type="ECO:0000313" key="1">
    <source>
        <dbReference type="EMBL" id="TXC73957.1"/>
    </source>
</evidence>
<dbReference type="InterPro" id="IPR006944">
    <property type="entry name" value="Phage/GTA_portal"/>
</dbReference>
<dbReference type="NCBIfam" id="TIGR01537">
    <property type="entry name" value="portal_HK97"/>
    <property type="match status" value="1"/>
</dbReference>
<dbReference type="InterPro" id="IPR006427">
    <property type="entry name" value="Portal_HK97"/>
</dbReference>
<name>A0A5C6ULV2_9SPHN</name>
<comment type="caution">
    <text evidence="1">The sequence shown here is derived from an EMBL/GenBank/DDBJ whole genome shotgun (WGS) entry which is preliminary data.</text>
</comment>
<proteinExistence type="predicted"/>
<evidence type="ECO:0000313" key="2">
    <source>
        <dbReference type="Proteomes" id="UP000321129"/>
    </source>
</evidence>
<organism evidence="1 2">
    <name type="scientific">Flavisphingopyxis soli</name>
    <dbReference type="NCBI Taxonomy" id="2601267"/>
    <lineage>
        <taxon>Bacteria</taxon>
        <taxon>Pseudomonadati</taxon>
        <taxon>Pseudomonadota</taxon>
        <taxon>Alphaproteobacteria</taxon>
        <taxon>Sphingomonadales</taxon>
        <taxon>Sphingopyxidaceae</taxon>
        <taxon>Flavisphingopyxis</taxon>
    </lineage>
</organism>
<keyword evidence="2" id="KW-1185">Reference proteome</keyword>
<dbReference type="AlphaFoldDB" id="A0A5C6ULV2"/>
<accession>A0A5C6ULV2</accession>
<sequence>MGIVRRMLAFTGIYPDTGFEVASASGRMGSDMSRANICVDAETAMRFAAFFACARILASSIASLSLPLYERIEGGTRRTASEHPLYAVLHDAPNADQTTVDYFEQMVLGLLLAGDHFALKHRGTSGQLVALEPIKGRVTVGRGDRGQRLYRWHEGSSEVEKTEDDVFHVMGFGGGPLRGLSVLGAARETLGLGIAADRSAAGMFRNGMRPSGTINYDKFLDEEQYESVKQRIADHFTGADNHGRPFILEGGFKWGAVQMNADDAQLLESRKFSIEEICRFFGVPPFMIGHSEKSTSWGTGIEQQLLGFQKFTLGPWLKRIEKAIGRQLLKPEERKRFFAEFNLESLLRADTAARSTFYKEMTGIGAMTVNEVRAKENLPPIEGGEVARIQMQNVPLTDAGKGVTTNV</sequence>
<reference evidence="1 2" key="1">
    <citation type="submission" date="2019-08" db="EMBL/GenBank/DDBJ databases">
        <title>Sphingorhabdus soil sp. nov., isolated from arctic soil.</title>
        <authorList>
            <person name="Liu Y."/>
        </authorList>
    </citation>
    <scope>NUCLEOTIDE SEQUENCE [LARGE SCALE GENOMIC DNA]</scope>
    <source>
        <strain evidence="1 2">D-2Q-5-6</strain>
    </source>
</reference>
<gene>
    <name evidence="1" type="ORF">FSZ31_04345</name>
</gene>
<dbReference type="EMBL" id="VOPY01000001">
    <property type="protein sequence ID" value="TXC73957.1"/>
    <property type="molecule type" value="Genomic_DNA"/>
</dbReference>
<dbReference type="Pfam" id="PF04860">
    <property type="entry name" value="Phage_portal"/>
    <property type="match status" value="1"/>
</dbReference>
<protein>
    <submittedName>
        <fullName evidence="1">Phage portal protein</fullName>
    </submittedName>
</protein>